<reference evidence="8" key="2">
    <citation type="submission" date="2021-08" db="EMBL/GenBank/DDBJ databases">
        <authorList>
            <person name="Tani A."/>
            <person name="Ola A."/>
            <person name="Ogura Y."/>
            <person name="Katsura K."/>
            <person name="Hayashi T."/>
        </authorList>
    </citation>
    <scope>NUCLEOTIDE SEQUENCE</scope>
    <source>
        <strain evidence="8">DSM 19015</strain>
    </source>
</reference>
<protein>
    <recommendedName>
        <fullName evidence="7">AlgX/AlgJ SGNH hydrolase-like domain-containing protein</fullName>
    </recommendedName>
</protein>
<evidence type="ECO:0000256" key="2">
    <source>
        <dbReference type="ARBA" id="ARBA00005182"/>
    </source>
</evidence>
<dbReference type="EMBL" id="BPQP01000014">
    <property type="protein sequence ID" value="GJD93765.1"/>
    <property type="molecule type" value="Genomic_DNA"/>
</dbReference>
<comment type="caution">
    <text evidence="8">The sequence shown here is derived from an EMBL/GenBank/DDBJ whole genome shotgun (WGS) entry which is preliminary data.</text>
</comment>
<keyword evidence="5" id="KW-0574">Periplasm</keyword>
<keyword evidence="9" id="KW-1185">Reference proteome</keyword>
<evidence type="ECO:0000313" key="9">
    <source>
        <dbReference type="Proteomes" id="UP001055125"/>
    </source>
</evidence>
<evidence type="ECO:0000259" key="7">
    <source>
        <dbReference type="Pfam" id="PF16822"/>
    </source>
</evidence>
<dbReference type="Pfam" id="PF16822">
    <property type="entry name" value="ALGX"/>
    <property type="match status" value="1"/>
</dbReference>
<keyword evidence="6" id="KW-0016">Alginate biosynthesis</keyword>
<evidence type="ECO:0000256" key="1">
    <source>
        <dbReference type="ARBA" id="ARBA00004418"/>
    </source>
</evidence>
<gene>
    <name evidence="8" type="ORF">OCOJLMKI_0962</name>
</gene>
<evidence type="ECO:0000256" key="6">
    <source>
        <dbReference type="ARBA" id="ARBA00022841"/>
    </source>
</evidence>
<dbReference type="RefSeq" id="WP_238242960.1">
    <property type="nucleotide sequence ID" value="NZ_BPQP01000014.1"/>
</dbReference>
<evidence type="ECO:0000256" key="4">
    <source>
        <dbReference type="ARBA" id="ARBA00022729"/>
    </source>
</evidence>
<sequence>MRRKKREIVHVGRDGWLFLIGGTNGVLDQYRSTFAWWRRLRAWASLVEARAARARALGITYVHTVVPEKLSIYEDRTDALAYDAAKSPARRLAGRLLKTPAYLDLLGPMRAARDGPPPLFYRTDTHWNYDGCLLGYRLLLRACGAVPPAGIGDRPRYETSKVRDLAEKLPSKPVEAASHGIIDQHAKRVFASPLVEAYEAAGQAPSLHVGAHVVYRNETPGADPRTVVLFGDSYSHFAPIMLTGLLAETFREVHFVWSSSLDWTYIERVRPDLLIFEIAERFMVRLPDDLFDVERCGERTGPVLATAG</sequence>
<name>A0ABQ4RW89_9HYPH</name>
<comment type="pathway">
    <text evidence="2">Glycan biosynthesis; alginate biosynthesis.</text>
</comment>
<evidence type="ECO:0000256" key="5">
    <source>
        <dbReference type="ARBA" id="ARBA00022764"/>
    </source>
</evidence>
<dbReference type="InterPro" id="IPR031811">
    <property type="entry name" value="ALGX/ALGJ_SGNH-like"/>
</dbReference>
<evidence type="ECO:0000256" key="3">
    <source>
        <dbReference type="ARBA" id="ARBA00022679"/>
    </source>
</evidence>
<proteinExistence type="predicted"/>
<keyword evidence="3" id="KW-0808">Transferase</keyword>
<keyword evidence="4" id="KW-0732">Signal</keyword>
<accession>A0ABQ4RW89</accession>
<comment type="subcellular location">
    <subcellularLocation>
        <location evidence="1">Periplasm</location>
    </subcellularLocation>
</comment>
<dbReference type="Proteomes" id="UP001055125">
    <property type="component" value="Unassembled WGS sequence"/>
</dbReference>
<reference evidence="8" key="1">
    <citation type="journal article" date="2021" name="Front. Microbiol.">
        <title>Comprehensive Comparative Genomics and Phenotyping of Methylobacterium Species.</title>
        <authorList>
            <person name="Alessa O."/>
            <person name="Ogura Y."/>
            <person name="Fujitani Y."/>
            <person name="Takami H."/>
            <person name="Hayashi T."/>
            <person name="Sahin N."/>
            <person name="Tani A."/>
        </authorList>
    </citation>
    <scope>NUCLEOTIDE SEQUENCE</scope>
    <source>
        <strain evidence="8">DSM 19015</strain>
    </source>
</reference>
<evidence type="ECO:0000313" key="8">
    <source>
        <dbReference type="EMBL" id="GJD93765.1"/>
    </source>
</evidence>
<organism evidence="8 9">
    <name type="scientific">Methylobacterium iners</name>
    <dbReference type="NCBI Taxonomy" id="418707"/>
    <lineage>
        <taxon>Bacteria</taxon>
        <taxon>Pseudomonadati</taxon>
        <taxon>Pseudomonadota</taxon>
        <taxon>Alphaproteobacteria</taxon>
        <taxon>Hyphomicrobiales</taxon>
        <taxon>Methylobacteriaceae</taxon>
        <taxon>Methylobacterium</taxon>
    </lineage>
</organism>
<feature type="domain" description="AlgX/AlgJ SGNH hydrolase-like" evidence="7">
    <location>
        <begin position="9"/>
        <end position="163"/>
    </location>
</feature>